<name>A0A1V8TQQ4_9PEZI</name>
<accession>A0A1V8TQQ4</accession>
<dbReference type="InterPro" id="IPR051091">
    <property type="entry name" value="O-Glucosyltr/Glycosyltrsf_90"/>
</dbReference>
<dbReference type="PANTHER" id="PTHR12203">
    <property type="entry name" value="KDEL LYS-ASP-GLU-LEU CONTAINING - RELATED"/>
    <property type="match status" value="1"/>
</dbReference>
<dbReference type="InParanoid" id="A0A1V8TQQ4"/>
<sequence>MRTLTLYSLIFGAITTVLLIAFTATNKSHYVQALDPLDADPSIARPAHPPVGHYKPRPHSPWTYPRDARNYGLSEDQCTEAFPDLYVEIDRAVAHRKKIGNITLDELDVGWRGDGIVRAMIHDNQLYVINAAGVWDHNHRPRAIGTLHSLHRAISAYPDPLPDVEFTFVTHDAALRGPDDNHTTWTYTRLPHQESIFLIPDFGFWGWSDVGIRSYSELQSVLAVNEEYFIDKRQQLVWRGAIGGLGSSDVREGLVKASRNKPWADVQVMEWHNATDIAAKLLSMEQHCGYMFLAQTEGNTYSGRLKFLLNCHSVLLSHPLKWVEHFHHLLKAEGGGQNYIRTKRDFSDLPSIMGEVLAAPETIMKAKRIADNSRRVFRERYLTPAAEACYWRALIRGWASVQGFEVNPWREDVGAQHEGGLVDATGKRRGKGGFRGVPFEGFAIMEEVQWEIPAKPRHLCIEE</sequence>
<dbReference type="SMART" id="SM00672">
    <property type="entry name" value="CAP10"/>
    <property type="match status" value="1"/>
</dbReference>
<dbReference type="OrthoDB" id="202415at2759"/>
<dbReference type="PANTHER" id="PTHR12203:SF107">
    <property type="entry name" value="GLYCOSYL TRANSFERASE CAP10 DOMAIN-CONTAINING PROTEIN"/>
    <property type="match status" value="1"/>
</dbReference>
<dbReference type="InterPro" id="IPR006598">
    <property type="entry name" value="CAP10"/>
</dbReference>
<evidence type="ECO:0000313" key="2">
    <source>
        <dbReference type="EMBL" id="OQO13700.1"/>
    </source>
</evidence>
<organism evidence="2 3">
    <name type="scientific">Cryoendolithus antarcticus</name>
    <dbReference type="NCBI Taxonomy" id="1507870"/>
    <lineage>
        <taxon>Eukaryota</taxon>
        <taxon>Fungi</taxon>
        <taxon>Dikarya</taxon>
        <taxon>Ascomycota</taxon>
        <taxon>Pezizomycotina</taxon>
        <taxon>Dothideomycetes</taxon>
        <taxon>Dothideomycetidae</taxon>
        <taxon>Cladosporiales</taxon>
        <taxon>Cladosporiaceae</taxon>
        <taxon>Cryoendolithus</taxon>
    </lineage>
</organism>
<dbReference type="EMBL" id="NAJO01000003">
    <property type="protein sequence ID" value="OQO13700.1"/>
    <property type="molecule type" value="Genomic_DNA"/>
</dbReference>
<dbReference type="Proteomes" id="UP000192596">
    <property type="component" value="Unassembled WGS sequence"/>
</dbReference>
<dbReference type="AlphaFoldDB" id="A0A1V8TQQ4"/>
<evidence type="ECO:0000313" key="3">
    <source>
        <dbReference type="Proteomes" id="UP000192596"/>
    </source>
</evidence>
<reference evidence="3" key="1">
    <citation type="submission" date="2017-03" db="EMBL/GenBank/DDBJ databases">
        <title>Genomes of endolithic fungi from Antarctica.</title>
        <authorList>
            <person name="Coleine C."/>
            <person name="Masonjones S."/>
            <person name="Stajich J.E."/>
        </authorList>
    </citation>
    <scope>NUCLEOTIDE SEQUENCE [LARGE SCALE GENOMIC DNA]</scope>
    <source>
        <strain evidence="3">CCFEE 5527</strain>
    </source>
</reference>
<protein>
    <recommendedName>
        <fullName evidence="1">Glycosyl transferase CAP10 domain-containing protein</fullName>
    </recommendedName>
</protein>
<gene>
    <name evidence="2" type="ORF">B0A48_01929</name>
</gene>
<feature type="domain" description="Glycosyl transferase CAP10" evidence="1">
    <location>
        <begin position="160"/>
        <end position="405"/>
    </location>
</feature>
<keyword evidence="3" id="KW-1185">Reference proteome</keyword>
<dbReference type="Pfam" id="PF05686">
    <property type="entry name" value="Glyco_transf_90"/>
    <property type="match status" value="1"/>
</dbReference>
<proteinExistence type="predicted"/>
<evidence type="ECO:0000259" key="1">
    <source>
        <dbReference type="SMART" id="SM00672"/>
    </source>
</evidence>
<comment type="caution">
    <text evidence="2">The sequence shown here is derived from an EMBL/GenBank/DDBJ whole genome shotgun (WGS) entry which is preliminary data.</text>
</comment>